<dbReference type="InterPro" id="IPR044876">
    <property type="entry name" value="HRDC_dom_sf"/>
</dbReference>
<reference evidence="15 16" key="1">
    <citation type="submission" date="2019-01" db="EMBL/GenBank/DDBJ databases">
        <title>Egibacter rhizosphaerae EGI 80759T.</title>
        <authorList>
            <person name="Chen D.-D."/>
            <person name="Tian Y."/>
            <person name="Jiao J.-Y."/>
            <person name="Zhang X.-T."/>
            <person name="Zhang Y.-G."/>
            <person name="Zhang Y."/>
            <person name="Xiao M."/>
            <person name="Shu W.-S."/>
            <person name="Li W.-J."/>
        </authorList>
    </citation>
    <scope>NUCLEOTIDE SEQUENCE [LARGE SCALE GENOMIC DNA]</scope>
    <source>
        <strain evidence="15 16">EGI 80759</strain>
    </source>
</reference>
<evidence type="ECO:0000256" key="2">
    <source>
        <dbReference type="ARBA" id="ARBA00022741"/>
    </source>
</evidence>
<feature type="domain" description="HRDC" evidence="12">
    <location>
        <begin position="606"/>
        <end position="679"/>
    </location>
</feature>
<dbReference type="EMBL" id="CP036402">
    <property type="protein sequence ID" value="QBI18917.1"/>
    <property type="molecule type" value="Genomic_DNA"/>
</dbReference>
<feature type="compositionally biased region" description="Basic and acidic residues" evidence="11">
    <location>
        <begin position="573"/>
        <end position="605"/>
    </location>
</feature>
<dbReference type="Pfam" id="PF13361">
    <property type="entry name" value="UvrD_C"/>
    <property type="match status" value="2"/>
</dbReference>
<dbReference type="CDD" id="cd17932">
    <property type="entry name" value="DEXQc_UvrD"/>
    <property type="match status" value="1"/>
</dbReference>
<evidence type="ECO:0000256" key="5">
    <source>
        <dbReference type="ARBA" id="ARBA00022840"/>
    </source>
</evidence>
<dbReference type="GO" id="GO:0043138">
    <property type="term" value="F:3'-5' DNA helicase activity"/>
    <property type="evidence" value="ECO:0007669"/>
    <property type="project" value="UniProtKB-EC"/>
</dbReference>
<dbReference type="GO" id="GO:0005524">
    <property type="term" value="F:ATP binding"/>
    <property type="evidence" value="ECO:0007669"/>
    <property type="project" value="UniProtKB-UniRule"/>
</dbReference>
<evidence type="ECO:0000256" key="8">
    <source>
        <dbReference type="ARBA" id="ARBA00034808"/>
    </source>
</evidence>
<evidence type="ECO:0000256" key="9">
    <source>
        <dbReference type="ARBA" id="ARBA00048988"/>
    </source>
</evidence>
<dbReference type="GO" id="GO:0000725">
    <property type="term" value="P:recombinational repair"/>
    <property type="evidence" value="ECO:0007669"/>
    <property type="project" value="TreeGrafter"/>
</dbReference>
<dbReference type="PROSITE" id="PS51217">
    <property type="entry name" value="UVRD_HELICASE_CTER"/>
    <property type="match status" value="1"/>
</dbReference>
<dbReference type="PANTHER" id="PTHR11070">
    <property type="entry name" value="UVRD / RECB / PCRA DNA HELICASE FAMILY MEMBER"/>
    <property type="match status" value="1"/>
</dbReference>
<dbReference type="InterPro" id="IPR013986">
    <property type="entry name" value="DExx_box_DNA_helicase_dom_sf"/>
</dbReference>
<keyword evidence="6" id="KW-0413">Isomerase</keyword>
<dbReference type="GO" id="GO:0033202">
    <property type="term" value="C:DNA helicase complex"/>
    <property type="evidence" value="ECO:0007669"/>
    <property type="project" value="TreeGrafter"/>
</dbReference>
<evidence type="ECO:0000313" key="15">
    <source>
        <dbReference type="EMBL" id="QBI18917.1"/>
    </source>
</evidence>
<evidence type="ECO:0000256" key="10">
    <source>
        <dbReference type="PROSITE-ProRule" id="PRU00560"/>
    </source>
</evidence>
<keyword evidence="16" id="KW-1185">Reference proteome</keyword>
<comment type="catalytic activity">
    <reaction evidence="7">
        <text>Couples ATP hydrolysis with the unwinding of duplex DNA by translocating in the 3'-5' direction.</text>
        <dbReference type="EC" id="5.6.2.4"/>
    </reaction>
</comment>
<evidence type="ECO:0000256" key="1">
    <source>
        <dbReference type="ARBA" id="ARBA00009922"/>
    </source>
</evidence>
<dbReference type="KEGG" id="erz:ER308_04735"/>
<dbReference type="InterPro" id="IPR014016">
    <property type="entry name" value="UvrD-like_ATP-bd"/>
</dbReference>
<evidence type="ECO:0000259" key="14">
    <source>
        <dbReference type="PROSITE" id="PS51217"/>
    </source>
</evidence>
<evidence type="ECO:0000256" key="6">
    <source>
        <dbReference type="ARBA" id="ARBA00023235"/>
    </source>
</evidence>
<evidence type="ECO:0000256" key="3">
    <source>
        <dbReference type="ARBA" id="ARBA00022801"/>
    </source>
</evidence>
<dbReference type="InterPro" id="IPR002121">
    <property type="entry name" value="HRDC_dom"/>
</dbReference>
<dbReference type="OrthoDB" id="4812256at2"/>
<dbReference type="Pfam" id="PF00570">
    <property type="entry name" value="HRDC"/>
    <property type="match status" value="1"/>
</dbReference>
<evidence type="ECO:0000256" key="7">
    <source>
        <dbReference type="ARBA" id="ARBA00034617"/>
    </source>
</evidence>
<feature type="domain" description="UvrD-like helicase C-terminal" evidence="14">
    <location>
        <begin position="276"/>
        <end position="499"/>
    </location>
</feature>
<comment type="catalytic activity">
    <reaction evidence="9">
        <text>ATP + H2O = ADP + phosphate + H(+)</text>
        <dbReference type="Rhea" id="RHEA:13065"/>
        <dbReference type="ChEBI" id="CHEBI:15377"/>
        <dbReference type="ChEBI" id="CHEBI:15378"/>
        <dbReference type="ChEBI" id="CHEBI:30616"/>
        <dbReference type="ChEBI" id="CHEBI:43474"/>
        <dbReference type="ChEBI" id="CHEBI:456216"/>
        <dbReference type="EC" id="5.6.2.4"/>
    </reaction>
</comment>
<sequence>MTASDLLTGLDPEQRAAASAVAGPVCILAGAGTGKTRTITHRVAHQIASGVAHADQVLAVTFTDRAAGELRERIAALGVGRVRAATFHAAAWAQLRHFWREWRNEPLPEVLDQPLRLLIPLGQRAGLLGRDLAAEISWAKARTLDPAGYAESGRSAPVEPETVAELYEAYERQKREQGLIDYDDMLTLCTRLLTERRDIAAQVRDRYQFFTVDEVQDTNPAQWDLLSAWLGDRDDLCVVGDDDQSIYSFTGATPRYLTGFTERFPHAQVVRLERNYRSTPQVLTTAGRVLGAQGKTLRPTLGDGPDPTLLPADDADEELALLVRRIERLREEGVPPAEIAVAYRINSQSQTIEEALRRAGIAYTVRGDVGFFARREIRQAVAALAEEQGRVGSVREDPPPPVEARPAGGPRPDRFVERVLGRRMGWHPKRAPEGETALERWRNLSALAALATRRTAEEPTLSVDRLVAELEQRVREGDGAPEPAEVEAVTLLTLHKAKGLEFEAVHLVAVEEGLIPISHARDDPDQVEEERRLLYVGCTRARRYLSLSWAQQREGPKGKPSRRRPSRFLDPLLDTRTRSAPDAREPRPRTARSDEGRRPHERGPADGDDEALVGALREWRRTRAHEDGVPAYVVCTDATLREVAARRPRTSAELATVTGLGPKRVARYGDDLLALVQRR</sequence>
<dbReference type="Pfam" id="PF00580">
    <property type="entry name" value="UvrD-helicase"/>
    <property type="match status" value="1"/>
</dbReference>
<keyword evidence="4 10" id="KW-0347">Helicase</keyword>
<dbReference type="SUPFAM" id="SSF52540">
    <property type="entry name" value="P-loop containing nucleoside triphosphate hydrolases"/>
    <property type="match status" value="1"/>
</dbReference>
<accession>A0A411YCP5</accession>
<dbReference type="SMART" id="SM00341">
    <property type="entry name" value="HRDC"/>
    <property type="match status" value="1"/>
</dbReference>
<dbReference type="Gene3D" id="3.40.50.300">
    <property type="entry name" value="P-loop containing nucleotide triphosphate hydrolases"/>
    <property type="match status" value="3"/>
</dbReference>
<feature type="region of interest" description="Disordered" evidence="11">
    <location>
        <begin position="550"/>
        <end position="611"/>
    </location>
</feature>
<protein>
    <recommendedName>
        <fullName evidence="8">DNA 3'-5' helicase</fullName>
        <ecNumber evidence="8">5.6.2.4</ecNumber>
    </recommendedName>
</protein>
<dbReference type="InterPro" id="IPR014017">
    <property type="entry name" value="DNA_helicase_UvrD-like_C"/>
</dbReference>
<feature type="domain" description="UvrD-like helicase ATP-binding" evidence="13">
    <location>
        <begin position="8"/>
        <end position="279"/>
    </location>
</feature>
<dbReference type="PROSITE" id="PS50967">
    <property type="entry name" value="HRDC"/>
    <property type="match status" value="1"/>
</dbReference>
<dbReference type="EC" id="5.6.2.4" evidence="8"/>
<dbReference type="Gene3D" id="1.10.150.80">
    <property type="entry name" value="HRDC domain"/>
    <property type="match status" value="1"/>
</dbReference>
<feature type="region of interest" description="Disordered" evidence="11">
    <location>
        <begin position="391"/>
        <end position="413"/>
    </location>
</feature>
<dbReference type="InterPro" id="IPR000212">
    <property type="entry name" value="DNA_helicase_UvrD/REP"/>
</dbReference>
<dbReference type="GO" id="GO:0005829">
    <property type="term" value="C:cytosol"/>
    <property type="evidence" value="ECO:0007669"/>
    <property type="project" value="TreeGrafter"/>
</dbReference>
<proteinExistence type="inferred from homology"/>
<dbReference type="PROSITE" id="PS51198">
    <property type="entry name" value="UVRD_HELICASE_ATP_BIND"/>
    <property type="match status" value="1"/>
</dbReference>
<dbReference type="InterPro" id="IPR010997">
    <property type="entry name" value="HRDC-like_sf"/>
</dbReference>
<dbReference type="PANTHER" id="PTHR11070:SF69">
    <property type="entry name" value="ATP-DEPENDENT DNA HELICASE UVRD2"/>
    <property type="match status" value="1"/>
</dbReference>
<dbReference type="GO" id="GO:0003677">
    <property type="term" value="F:DNA binding"/>
    <property type="evidence" value="ECO:0007669"/>
    <property type="project" value="InterPro"/>
</dbReference>
<gene>
    <name evidence="15" type="ORF">ER308_04735</name>
</gene>
<evidence type="ECO:0000256" key="4">
    <source>
        <dbReference type="ARBA" id="ARBA00022806"/>
    </source>
</evidence>
<evidence type="ECO:0000313" key="16">
    <source>
        <dbReference type="Proteomes" id="UP000291469"/>
    </source>
</evidence>
<keyword evidence="2 10" id="KW-0547">Nucleotide-binding</keyword>
<dbReference type="InterPro" id="IPR027417">
    <property type="entry name" value="P-loop_NTPase"/>
</dbReference>
<dbReference type="SUPFAM" id="SSF47819">
    <property type="entry name" value="HRDC-like"/>
    <property type="match status" value="1"/>
</dbReference>
<feature type="binding site" evidence="10">
    <location>
        <begin position="29"/>
        <end position="36"/>
    </location>
    <ligand>
        <name>ATP</name>
        <dbReference type="ChEBI" id="CHEBI:30616"/>
    </ligand>
</feature>
<dbReference type="AlphaFoldDB" id="A0A411YCP5"/>
<evidence type="ECO:0000259" key="12">
    <source>
        <dbReference type="PROSITE" id="PS50967"/>
    </source>
</evidence>
<name>A0A411YCP5_9ACTN</name>
<keyword evidence="5 10" id="KW-0067">ATP-binding</keyword>
<evidence type="ECO:0000259" key="13">
    <source>
        <dbReference type="PROSITE" id="PS51198"/>
    </source>
</evidence>
<dbReference type="GO" id="GO:0016887">
    <property type="term" value="F:ATP hydrolysis activity"/>
    <property type="evidence" value="ECO:0007669"/>
    <property type="project" value="RHEA"/>
</dbReference>
<dbReference type="RefSeq" id="WP_131153914.1">
    <property type="nucleotide sequence ID" value="NZ_CP036402.1"/>
</dbReference>
<dbReference type="Gene3D" id="1.10.10.160">
    <property type="match status" value="1"/>
</dbReference>
<comment type="similarity">
    <text evidence="1">Belongs to the helicase family. UvrD subfamily.</text>
</comment>
<evidence type="ECO:0000256" key="11">
    <source>
        <dbReference type="SAM" id="MobiDB-lite"/>
    </source>
</evidence>
<dbReference type="Proteomes" id="UP000291469">
    <property type="component" value="Chromosome"/>
</dbReference>
<organism evidence="15 16">
    <name type="scientific">Egibacter rhizosphaerae</name>
    <dbReference type="NCBI Taxonomy" id="1670831"/>
    <lineage>
        <taxon>Bacteria</taxon>
        <taxon>Bacillati</taxon>
        <taxon>Actinomycetota</taxon>
        <taxon>Nitriliruptoria</taxon>
        <taxon>Egibacterales</taxon>
        <taxon>Egibacteraceae</taxon>
        <taxon>Egibacter</taxon>
    </lineage>
</organism>
<keyword evidence="3 10" id="KW-0378">Hydrolase</keyword>